<dbReference type="Gene3D" id="1.20.120.160">
    <property type="entry name" value="HPT domain"/>
    <property type="match status" value="1"/>
</dbReference>
<dbReference type="SUPFAM" id="SSF47226">
    <property type="entry name" value="Histidine-containing phosphotransfer domain, HPT domain"/>
    <property type="match status" value="1"/>
</dbReference>
<dbReference type="PANTHER" id="PTHR43071:SF1">
    <property type="entry name" value="2-AMINO-4-HYDROXY-6-HYDROXYMETHYLDIHYDROPTERIDINE PYROPHOSPHOKINASE"/>
    <property type="match status" value="1"/>
</dbReference>
<dbReference type="GO" id="GO:0005524">
    <property type="term" value="F:ATP binding"/>
    <property type="evidence" value="ECO:0007669"/>
    <property type="project" value="UniProtKB-KW"/>
</dbReference>
<evidence type="ECO:0000313" key="16">
    <source>
        <dbReference type="Proteomes" id="UP000199577"/>
    </source>
</evidence>
<keyword evidence="8" id="KW-0067">ATP-binding</keyword>
<dbReference type="Pfam" id="PF01288">
    <property type="entry name" value="HPPK"/>
    <property type="match status" value="1"/>
</dbReference>
<dbReference type="PANTHER" id="PTHR43071">
    <property type="entry name" value="2-AMINO-4-HYDROXY-6-HYDROXYMETHYLDIHYDROPTERIDINE PYROPHOSPHOKINASE"/>
    <property type="match status" value="1"/>
</dbReference>
<keyword evidence="5" id="KW-0808">Transferase</keyword>
<evidence type="ECO:0000256" key="7">
    <source>
        <dbReference type="ARBA" id="ARBA00022777"/>
    </source>
</evidence>
<evidence type="ECO:0000313" key="15">
    <source>
        <dbReference type="EMBL" id="SFC30247.1"/>
    </source>
</evidence>
<dbReference type="Pfam" id="PF01627">
    <property type="entry name" value="Hpt"/>
    <property type="match status" value="1"/>
</dbReference>
<evidence type="ECO:0000256" key="2">
    <source>
        <dbReference type="ARBA" id="ARBA00005810"/>
    </source>
</evidence>
<name>A0A1I1I1R4_9SPHI</name>
<evidence type="ECO:0000256" key="3">
    <source>
        <dbReference type="ARBA" id="ARBA00013253"/>
    </source>
</evidence>
<reference evidence="15 16" key="1">
    <citation type="submission" date="2016-10" db="EMBL/GenBank/DDBJ databases">
        <authorList>
            <person name="de Groot N.N."/>
        </authorList>
    </citation>
    <scope>NUCLEOTIDE SEQUENCE [LARGE SCALE GENOMIC DNA]</scope>
    <source>
        <strain evidence="15 16">DSM 22900</strain>
    </source>
</reference>
<comment type="function">
    <text evidence="10">Catalyzes the transfer of pyrophosphate from adenosine triphosphate (ATP) to 6-hydroxymethyl-7,8-dihydropterin, an enzymatic step in folate biosynthesis pathway.</text>
</comment>
<protein>
    <recommendedName>
        <fullName evidence="4">2-amino-4-hydroxy-6-hydroxymethyldihydropteridine pyrophosphokinase</fullName>
        <ecNumber evidence="3">2.7.6.3</ecNumber>
    </recommendedName>
    <alternativeName>
        <fullName evidence="11">6-hydroxymethyl-7,8-dihydropterin pyrophosphokinase</fullName>
    </alternativeName>
    <alternativeName>
        <fullName evidence="12">7,8-dihydro-6-hydroxymethylpterin-pyrophosphokinase</fullName>
    </alternativeName>
</protein>
<dbReference type="Gene3D" id="3.30.70.560">
    <property type="entry name" value="7,8-Dihydro-6-hydroxymethylpterin-pyrophosphokinase HPPK"/>
    <property type="match status" value="1"/>
</dbReference>
<evidence type="ECO:0000259" key="14">
    <source>
        <dbReference type="PROSITE" id="PS50894"/>
    </source>
</evidence>
<evidence type="ECO:0000256" key="10">
    <source>
        <dbReference type="ARBA" id="ARBA00029409"/>
    </source>
</evidence>
<dbReference type="InterPro" id="IPR008207">
    <property type="entry name" value="Sig_transdc_His_kin_Hpt_dom"/>
</dbReference>
<dbReference type="Proteomes" id="UP000199577">
    <property type="component" value="Unassembled WGS sequence"/>
</dbReference>
<dbReference type="SUPFAM" id="SSF55083">
    <property type="entry name" value="6-hydroxymethyl-7,8-dihydropterin pyrophosphokinase, HPPK"/>
    <property type="match status" value="1"/>
</dbReference>
<dbReference type="GO" id="GO:0046656">
    <property type="term" value="P:folic acid biosynthetic process"/>
    <property type="evidence" value="ECO:0007669"/>
    <property type="project" value="UniProtKB-KW"/>
</dbReference>
<proteinExistence type="inferred from homology"/>
<feature type="domain" description="HPt" evidence="14">
    <location>
        <begin position="189"/>
        <end position="288"/>
    </location>
</feature>
<evidence type="ECO:0000256" key="4">
    <source>
        <dbReference type="ARBA" id="ARBA00016218"/>
    </source>
</evidence>
<dbReference type="EC" id="2.7.6.3" evidence="3"/>
<evidence type="ECO:0000256" key="5">
    <source>
        <dbReference type="ARBA" id="ARBA00022679"/>
    </source>
</evidence>
<dbReference type="STRING" id="623281.SAMN05421747_1089"/>
<dbReference type="InterPro" id="IPR000550">
    <property type="entry name" value="Hppk"/>
</dbReference>
<comment type="pathway">
    <text evidence="1">Cofactor biosynthesis; tetrahydrofolate biosynthesis; 2-amino-4-hydroxy-6-hydroxymethyl-7,8-dihydropteridine diphosphate from 7,8-dihydroneopterin triphosphate: step 4/4.</text>
</comment>
<evidence type="ECO:0000256" key="9">
    <source>
        <dbReference type="ARBA" id="ARBA00022909"/>
    </source>
</evidence>
<dbReference type="CDD" id="cd00483">
    <property type="entry name" value="HPPK"/>
    <property type="match status" value="1"/>
</dbReference>
<dbReference type="NCBIfam" id="TIGR01498">
    <property type="entry name" value="folK"/>
    <property type="match status" value="1"/>
</dbReference>
<gene>
    <name evidence="15" type="ORF">SAMN05421747_1089</name>
</gene>
<dbReference type="GO" id="GO:0046654">
    <property type="term" value="P:tetrahydrofolate biosynthetic process"/>
    <property type="evidence" value="ECO:0007669"/>
    <property type="project" value="UniProtKB-UniPathway"/>
</dbReference>
<keyword evidence="16" id="KW-1185">Reference proteome</keyword>
<organism evidence="15 16">
    <name type="scientific">Parapedobacter composti</name>
    <dbReference type="NCBI Taxonomy" id="623281"/>
    <lineage>
        <taxon>Bacteria</taxon>
        <taxon>Pseudomonadati</taxon>
        <taxon>Bacteroidota</taxon>
        <taxon>Sphingobacteriia</taxon>
        <taxon>Sphingobacteriales</taxon>
        <taxon>Sphingobacteriaceae</taxon>
        <taxon>Parapedobacter</taxon>
    </lineage>
</organism>
<keyword evidence="7 15" id="KW-0418">Kinase</keyword>
<dbReference type="EMBL" id="FOLL01000008">
    <property type="protein sequence ID" value="SFC30247.1"/>
    <property type="molecule type" value="Genomic_DNA"/>
</dbReference>
<evidence type="ECO:0000256" key="12">
    <source>
        <dbReference type="ARBA" id="ARBA00033413"/>
    </source>
</evidence>
<keyword evidence="13" id="KW-0597">Phosphoprotein</keyword>
<dbReference type="InterPro" id="IPR035907">
    <property type="entry name" value="Hppk_sf"/>
</dbReference>
<evidence type="ECO:0000256" key="8">
    <source>
        <dbReference type="ARBA" id="ARBA00022840"/>
    </source>
</evidence>
<dbReference type="UniPathway" id="UPA00077">
    <property type="reaction ID" value="UER00155"/>
</dbReference>
<comment type="similarity">
    <text evidence="2">Belongs to the HPPK family.</text>
</comment>
<evidence type="ECO:0000256" key="11">
    <source>
        <dbReference type="ARBA" id="ARBA00029766"/>
    </source>
</evidence>
<evidence type="ECO:0000256" key="1">
    <source>
        <dbReference type="ARBA" id="ARBA00005051"/>
    </source>
</evidence>
<dbReference type="InterPro" id="IPR036641">
    <property type="entry name" value="HPT_dom_sf"/>
</dbReference>
<dbReference type="AlphaFoldDB" id="A0A1I1I1R4"/>
<feature type="modified residue" description="Phosphohistidine" evidence="13">
    <location>
        <position position="228"/>
    </location>
</feature>
<dbReference type="OrthoDB" id="9808041at2"/>
<keyword evidence="9" id="KW-0289">Folate biosynthesis</keyword>
<accession>A0A1I1I1R4</accession>
<dbReference type="GO" id="GO:0004672">
    <property type="term" value="F:protein kinase activity"/>
    <property type="evidence" value="ECO:0007669"/>
    <property type="project" value="UniProtKB-ARBA"/>
</dbReference>
<dbReference type="PROSITE" id="PS50894">
    <property type="entry name" value="HPT"/>
    <property type="match status" value="1"/>
</dbReference>
<dbReference type="GO" id="GO:0000160">
    <property type="term" value="P:phosphorelay signal transduction system"/>
    <property type="evidence" value="ECO:0007669"/>
    <property type="project" value="InterPro"/>
</dbReference>
<keyword evidence="6" id="KW-0547">Nucleotide-binding</keyword>
<dbReference type="RefSeq" id="WP_090973435.1">
    <property type="nucleotide sequence ID" value="NZ_FOLL01000008.1"/>
</dbReference>
<evidence type="ECO:0000256" key="13">
    <source>
        <dbReference type="PROSITE-ProRule" id="PRU00110"/>
    </source>
</evidence>
<evidence type="ECO:0000256" key="6">
    <source>
        <dbReference type="ARBA" id="ARBA00022741"/>
    </source>
</evidence>
<dbReference type="GO" id="GO:0003848">
    <property type="term" value="F:2-amino-4-hydroxy-6-hydroxymethyldihydropteridine diphosphokinase activity"/>
    <property type="evidence" value="ECO:0007669"/>
    <property type="project" value="UniProtKB-EC"/>
</dbReference>
<sequence>MFSPDTTTAYLLLGTNMGHRSVLLEEAIQHITHKVGSILRLSSVYETAAWGNEQQPKFLNQALSVATRFAPIELLAQVHSIEQRLGRQRKTKWEPRPIDIDILLYGDQVVNTPRLQIPHPHLPNRRFALVPLHEIAPELRHPVSLKTITELLTHTPDQLPVYLLKQPTMSNTSFKEANMGYLQDLSGGNPHIIREILELFIKQTPEDVKLLAAYIEQAHWEKVYQQAHHIKPTMSYVGAEAIRAEIQEIEDWAKNRNKLDKLPEKFHALQSRLDTLYRELNGYLESIG</sequence>